<dbReference type="EMBL" id="JAUSVL010000001">
    <property type="protein sequence ID" value="MDQ0289937.1"/>
    <property type="molecule type" value="Genomic_DNA"/>
</dbReference>
<dbReference type="Pfam" id="PF02481">
    <property type="entry name" value="DNA_processg_A"/>
    <property type="match status" value="1"/>
</dbReference>
<dbReference type="Gene3D" id="1.10.10.10">
    <property type="entry name" value="Winged helix-like DNA-binding domain superfamily/Winged helix DNA-binding domain"/>
    <property type="match status" value="1"/>
</dbReference>
<name>A0AAE3VGA3_9BACT</name>
<keyword evidence="5" id="KW-1185">Reference proteome</keyword>
<feature type="domain" description="Smf/DprA SLOG" evidence="2">
    <location>
        <begin position="79"/>
        <end position="290"/>
    </location>
</feature>
<comment type="caution">
    <text evidence="4">The sequence shown here is derived from an EMBL/GenBank/DDBJ whole genome shotgun (WGS) entry which is preliminary data.</text>
</comment>
<dbReference type="PANTHER" id="PTHR43022:SF1">
    <property type="entry name" value="PROTEIN SMF"/>
    <property type="match status" value="1"/>
</dbReference>
<dbReference type="SUPFAM" id="SSF47781">
    <property type="entry name" value="RuvA domain 2-like"/>
    <property type="match status" value="1"/>
</dbReference>
<dbReference type="InterPro" id="IPR010994">
    <property type="entry name" value="RuvA_2-like"/>
</dbReference>
<accession>A0AAE3VGA3</accession>
<dbReference type="InterPro" id="IPR041614">
    <property type="entry name" value="DprA_WH"/>
</dbReference>
<dbReference type="InterPro" id="IPR003488">
    <property type="entry name" value="DprA"/>
</dbReference>
<dbReference type="PANTHER" id="PTHR43022">
    <property type="entry name" value="PROTEIN SMF"/>
    <property type="match status" value="1"/>
</dbReference>
<organism evidence="4 5">
    <name type="scientific">Oligosphaera ethanolica</name>
    <dbReference type="NCBI Taxonomy" id="760260"/>
    <lineage>
        <taxon>Bacteria</taxon>
        <taxon>Pseudomonadati</taxon>
        <taxon>Lentisphaerota</taxon>
        <taxon>Oligosphaeria</taxon>
        <taxon>Oligosphaerales</taxon>
        <taxon>Oligosphaeraceae</taxon>
        <taxon>Oligosphaera</taxon>
    </lineage>
</organism>
<evidence type="ECO:0000256" key="1">
    <source>
        <dbReference type="ARBA" id="ARBA00006525"/>
    </source>
</evidence>
<dbReference type="NCBIfam" id="TIGR00732">
    <property type="entry name" value="dprA"/>
    <property type="match status" value="1"/>
</dbReference>
<dbReference type="Pfam" id="PF17782">
    <property type="entry name" value="WHD_DprA"/>
    <property type="match status" value="1"/>
</dbReference>
<dbReference type="GO" id="GO:0009294">
    <property type="term" value="P:DNA-mediated transformation"/>
    <property type="evidence" value="ECO:0007669"/>
    <property type="project" value="InterPro"/>
</dbReference>
<evidence type="ECO:0000259" key="3">
    <source>
        <dbReference type="Pfam" id="PF17782"/>
    </source>
</evidence>
<proteinExistence type="inferred from homology"/>
<evidence type="ECO:0000259" key="2">
    <source>
        <dbReference type="Pfam" id="PF02481"/>
    </source>
</evidence>
<dbReference type="Gene3D" id="3.40.50.450">
    <property type="match status" value="1"/>
</dbReference>
<feature type="domain" description="DprA winged helix" evidence="3">
    <location>
        <begin position="318"/>
        <end position="370"/>
    </location>
</feature>
<gene>
    <name evidence="4" type="ORF">J3R75_002044</name>
</gene>
<dbReference type="Proteomes" id="UP001238163">
    <property type="component" value="Unassembled WGS sequence"/>
</dbReference>
<comment type="similarity">
    <text evidence="1">Belongs to the DprA/Smf family.</text>
</comment>
<dbReference type="InterPro" id="IPR036388">
    <property type="entry name" value="WH-like_DNA-bd_sf"/>
</dbReference>
<evidence type="ECO:0000313" key="4">
    <source>
        <dbReference type="EMBL" id="MDQ0289937.1"/>
    </source>
</evidence>
<sequence>MDHRTALIILNMLPGIGPGRKHLLVTYFGSAEAALAASEDALQRVPGIGPRLAPTLHHWQDFCDLDSEIRLMEQSGVTLITEEDDAYPPLLHEIHDPPICLYVRGSLDALRNSSGAIAIVGSRHTTFYGQRMADNIGAAASYAGWPVVSGLARGIDTVAHEACLRAGGCAIAVIGSGLCYLYPQENVGLAMRIAQAGGAVISEFPMRYRPDKRSFPMRNRIIAGIALGTIVVEAGLQSGSLITAAQALDQNRAVFAVPGQVDTPFARGCHALIKEGAKLIESFQDVIEDFTLLPGMKEDALDAKRPTVTTVNPHHELHLQGLEHTLWTFLQENEMSIDDLIVQSGQETSSVLAALLTLEMKHLVKQLPGKRVVKL</sequence>
<evidence type="ECO:0000313" key="5">
    <source>
        <dbReference type="Proteomes" id="UP001238163"/>
    </source>
</evidence>
<dbReference type="RefSeq" id="WP_307261374.1">
    <property type="nucleotide sequence ID" value="NZ_JAUSVL010000001.1"/>
</dbReference>
<dbReference type="SUPFAM" id="SSF102405">
    <property type="entry name" value="MCP/YpsA-like"/>
    <property type="match status" value="1"/>
</dbReference>
<protein>
    <submittedName>
        <fullName evidence="4">DNA processing protein</fullName>
    </submittedName>
</protein>
<dbReference type="AlphaFoldDB" id="A0AAE3VGA3"/>
<reference evidence="4" key="1">
    <citation type="submission" date="2023-07" db="EMBL/GenBank/DDBJ databases">
        <title>Genomic Encyclopedia of Type Strains, Phase IV (KMG-IV): sequencing the most valuable type-strain genomes for metagenomic binning, comparative biology and taxonomic classification.</title>
        <authorList>
            <person name="Goeker M."/>
        </authorList>
    </citation>
    <scope>NUCLEOTIDE SEQUENCE</scope>
    <source>
        <strain evidence="4">DSM 24202</strain>
    </source>
</reference>
<dbReference type="Pfam" id="PF14520">
    <property type="entry name" value="HHH_5"/>
    <property type="match status" value="1"/>
</dbReference>
<dbReference type="InterPro" id="IPR057666">
    <property type="entry name" value="DrpA_SLOG"/>
</dbReference>